<evidence type="ECO:0000313" key="2">
    <source>
        <dbReference type="Proteomes" id="UP000515292"/>
    </source>
</evidence>
<reference evidence="1 2" key="1">
    <citation type="submission" date="2020-07" db="EMBL/GenBank/DDBJ databases">
        <title>Complete genome sequence for Sandaracinobacter sp. M6.</title>
        <authorList>
            <person name="Tang Y."/>
            <person name="Liu Q."/>
            <person name="Guo Z."/>
            <person name="Lei P."/>
            <person name="Huang B."/>
        </authorList>
    </citation>
    <scope>NUCLEOTIDE SEQUENCE [LARGE SCALE GENOMIC DNA]</scope>
    <source>
        <strain evidence="1 2">M6</strain>
    </source>
</reference>
<organism evidence="1 2">
    <name type="scientific">Sandaracinobacteroides saxicola</name>
    <dbReference type="NCBI Taxonomy" id="2759707"/>
    <lineage>
        <taxon>Bacteria</taxon>
        <taxon>Pseudomonadati</taxon>
        <taxon>Pseudomonadota</taxon>
        <taxon>Alphaproteobacteria</taxon>
        <taxon>Sphingomonadales</taxon>
        <taxon>Sphingosinicellaceae</taxon>
        <taxon>Sandaracinobacteroides</taxon>
    </lineage>
</organism>
<gene>
    <name evidence="1" type="ORF">H3309_04150</name>
</gene>
<evidence type="ECO:0008006" key="3">
    <source>
        <dbReference type="Google" id="ProtNLM"/>
    </source>
</evidence>
<dbReference type="AlphaFoldDB" id="A0A7G5IJZ7"/>
<sequence length="227" mass="24273">MSAPFFPHKADGIPLMRPPGHRLQRLRPFVPTPLAEEIVTPTESAGPDLSALLASAREEGHARGVAWANARRDEEDTQLLGAMEALGRAFQASVTAMTNARQADYAAMARVALAIGELIAGLLPDSLDQRITDVIADELNGAATEDRMCLHVAPDISSVASRIVERVRETHFRDIELVTDVALAPGDARLTVEGHSVAMLAADRRAALERILRPLLPAPDKAQGAGS</sequence>
<proteinExistence type="predicted"/>
<dbReference type="EMBL" id="CP059851">
    <property type="protein sequence ID" value="QMW23689.1"/>
    <property type="molecule type" value="Genomic_DNA"/>
</dbReference>
<dbReference type="RefSeq" id="WP_182297512.1">
    <property type="nucleotide sequence ID" value="NZ_CP059851.1"/>
</dbReference>
<accession>A0A7G5IJZ7</accession>
<name>A0A7G5IJZ7_9SPHN</name>
<protein>
    <recommendedName>
        <fullName evidence="3">Flagellar assembly protein FliH</fullName>
    </recommendedName>
</protein>
<dbReference type="Proteomes" id="UP000515292">
    <property type="component" value="Chromosome"/>
</dbReference>
<evidence type="ECO:0000313" key="1">
    <source>
        <dbReference type="EMBL" id="QMW23689.1"/>
    </source>
</evidence>
<dbReference type="KEGG" id="sand:H3309_04150"/>
<keyword evidence="2" id="KW-1185">Reference proteome</keyword>